<evidence type="ECO:0000256" key="5">
    <source>
        <dbReference type="ARBA" id="ARBA00048200"/>
    </source>
</evidence>
<dbReference type="Gene3D" id="3.40.50.720">
    <property type="entry name" value="NAD(P)-binding Rossmann-like Domain"/>
    <property type="match status" value="1"/>
</dbReference>
<keyword evidence="6" id="KW-0521">NADP</keyword>
<dbReference type="AlphaFoldDB" id="A0A972J8D1"/>
<dbReference type="RefSeq" id="WP_168987793.1">
    <property type="nucleotide sequence ID" value="NZ_CAWPHM010000265.1"/>
</dbReference>
<evidence type="ECO:0000256" key="4">
    <source>
        <dbReference type="ARBA" id="ARBA00017099"/>
    </source>
</evidence>
<evidence type="ECO:0000313" key="8">
    <source>
        <dbReference type="EMBL" id="NMG03036.1"/>
    </source>
</evidence>
<dbReference type="PANTHER" id="PTHR10491:SF4">
    <property type="entry name" value="METHIONINE ADENOSYLTRANSFERASE 2 SUBUNIT BETA"/>
    <property type="match status" value="1"/>
</dbReference>
<evidence type="ECO:0000256" key="3">
    <source>
        <dbReference type="ARBA" id="ARBA00012929"/>
    </source>
</evidence>
<evidence type="ECO:0000313" key="9">
    <source>
        <dbReference type="Proteomes" id="UP000599523"/>
    </source>
</evidence>
<dbReference type="Pfam" id="PF04321">
    <property type="entry name" value="RmlD_sub_bind"/>
    <property type="match status" value="1"/>
</dbReference>
<comment type="caution">
    <text evidence="8">The sequence shown here is derived from an EMBL/GenBank/DDBJ whole genome shotgun (WGS) entry which is preliminary data.</text>
</comment>
<keyword evidence="6 8" id="KW-0560">Oxidoreductase</keyword>
<dbReference type="EC" id="1.1.1.133" evidence="3 6"/>
<feature type="domain" description="RmlD-like substrate binding" evidence="7">
    <location>
        <begin position="1"/>
        <end position="299"/>
    </location>
</feature>
<dbReference type="GO" id="GO:0019305">
    <property type="term" value="P:dTDP-rhamnose biosynthetic process"/>
    <property type="evidence" value="ECO:0007669"/>
    <property type="project" value="TreeGrafter"/>
</dbReference>
<name>A0A972J8D1_9RHOO</name>
<dbReference type="CDD" id="cd05254">
    <property type="entry name" value="dTDP_HR_like_SDR_e"/>
    <property type="match status" value="1"/>
</dbReference>
<dbReference type="Proteomes" id="UP000599523">
    <property type="component" value="Unassembled WGS sequence"/>
</dbReference>
<gene>
    <name evidence="8" type="primary">rfbD</name>
    <name evidence="8" type="ORF">GPA21_08620</name>
</gene>
<dbReference type="GO" id="GO:0008831">
    <property type="term" value="F:dTDP-4-dehydrorhamnose reductase activity"/>
    <property type="evidence" value="ECO:0007669"/>
    <property type="project" value="UniProtKB-EC"/>
</dbReference>
<evidence type="ECO:0000256" key="2">
    <source>
        <dbReference type="ARBA" id="ARBA00010944"/>
    </source>
</evidence>
<keyword evidence="9" id="KW-1185">Reference proteome</keyword>
<reference evidence="8" key="1">
    <citation type="submission" date="2019-12" db="EMBL/GenBank/DDBJ databases">
        <title>Comparative genomics gives insights into the taxonomy of the Azoarcus-Aromatoleum group and reveals separate origins of nif in the plant-associated Azoarcus and non-plant-associated Aromatoleum sub-groups.</title>
        <authorList>
            <person name="Lafos M."/>
            <person name="Maluk M."/>
            <person name="Batista M."/>
            <person name="Junghare M."/>
            <person name="Carmona M."/>
            <person name="Faoro H."/>
            <person name="Cruz L.M."/>
            <person name="Battistoni F."/>
            <person name="De Souza E."/>
            <person name="Pedrosa F."/>
            <person name="Chen W.-M."/>
            <person name="Poole P.S."/>
            <person name="Dixon R.A."/>
            <person name="James E.K."/>
        </authorList>
    </citation>
    <scope>NUCLEOTIDE SEQUENCE</scope>
    <source>
        <strain evidence="8">NSC3</strain>
    </source>
</reference>
<dbReference type="EMBL" id="WTVM01000040">
    <property type="protein sequence ID" value="NMG03036.1"/>
    <property type="molecule type" value="Genomic_DNA"/>
</dbReference>
<accession>A0A972J8D1</accession>
<comment type="pathway">
    <text evidence="1 6">Carbohydrate biosynthesis; dTDP-L-rhamnose biosynthesis.</text>
</comment>
<dbReference type="GO" id="GO:0005829">
    <property type="term" value="C:cytosol"/>
    <property type="evidence" value="ECO:0007669"/>
    <property type="project" value="TreeGrafter"/>
</dbReference>
<sequence>MKILLFGREGQVGWELQRALAPLGEVVALGRQGADGLCGDLTSLAGIAATVRAVAPQVIVNAAAYTAVDRAESEPETAMRVNGDAPAALAMEAEHVGAWLVHYSSDYVFPGSGSAPWTEHDTPGPLSAYGQSKLAGDTAVQAGCTRHLILRTSWVYGLHGANFPKTMLRLALSRDRLDVVDDQIGAPTGAELIADITAHMLRDIDRNPQDASAGGLYHLAAAGETSWWAYARFVLDRARREGLPLQVAPEQVRGIPSEAYAALAPRPRNSRLNTERLQCRFGLRLPPWEHGVARLVDELIPTLKNSP</sequence>
<dbReference type="InterPro" id="IPR036291">
    <property type="entry name" value="NAD(P)-bd_dom_sf"/>
</dbReference>
<comment type="catalytic activity">
    <reaction evidence="5 6">
        <text>dTDP-beta-L-rhamnose + NADP(+) = dTDP-4-dehydro-beta-L-rhamnose + NADPH + H(+)</text>
        <dbReference type="Rhea" id="RHEA:21796"/>
        <dbReference type="ChEBI" id="CHEBI:15378"/>
        <dbReference type="ChEBI" id="CHEBI:57510"/>
        <dbReference type="ChEBI" id="CHEBI:57783"/>
        <dbReference type="ChEBI" id="CHEBI:58349"/>
        <dbReference type="ChEBI" id="CHEBI:62830"/>
        <dbReference type="EC" id="1.1.1.133"/>
    </reaction>
</comment>
<dbReference type="SUPFAM" id="SSF51735">
    <property type="entry name" value="NAD(P)-binding Rossmann-fold domains"/>
    <property type="match status" value="1"/>
</dbReference>
<comment type="function">
    <text evidence="6">Catalyzes the reduction of dTDP-6-deoxy-L-lyxo-4-hexulose to yield dTDP-L-rhamnose.</text>
</comment>
<dbReference type="NCBIfam" id="NF007440">
    <property type="entry name" value="PRK09987.1"/>
    <property type="match status" value="1"/>
</dbReference>
<dbReference type="InterPro" id="IPR005913">
    <property type="entry name" value="dTDP_dehydrorham_reduct"/>
</dbReference>
<organism evidence="8 9">
    <name type="scientific">Azoarcus taiwanensis</name>
    <dbReference type="NCBI Taxonomy" id="666964"/>
    <lineage>
        <taxon>Bacteria</taxon>
        <taxon>Pseudomonadati</taxon>
        <taxon>Pseudomonadota</taxon>
        <taxon>Betaproteobacteria</taxon>
        <taxon>Rhodocyclales</taxon>
        <taxon>Zoogloeaceae</taxon>
        <taxon>Azoarcus</taxon>
    </lineage>
</organism>
<dbReference type="Gene3D" id="3.90.25.10">
    <property type="entry name" value="UDP-galactose 4-epimerase, domain 1"/>
    <property type="match status" value="1"/>
</dbReference>
<dbReference type="InterPro" id="IPR029903">
    <property type="entry name" value="RmlD-like-bd"/>
</dbReference>
<evidence type="ECO:0000256" key="6">
    <source>
        <dbReference type="RuleBase" id="RU364082"/>
    </source>
</evidence>
<comment type="cofactor">
    <cofactor evidence="6">
        <name>Mg(2+)</name>
        <dbReference type="ChEBI" id="CHEBI:18420"/>
    </cofactor>
    <text evidence="6">Binds 1 Mg(2+) ion per monomer.</text>
</comment>
<dbReference type="PANTHER" id="PTHR10491">
    <property type="entry name" value="DTDP-4-DEHYDRORHAMNOSE REDUCTASE"/>
    <property type="match status" value="1"/>
</dbReference>
<comment type="similarity">
    <text evidence="2 6">Belongs to the dTDP-4-dehydrorhamnose reductase family.</text>
</comment>
<dbReference type="NCBIfam" id="TIGR01214">
    <property type="entry name" value="rmlD"/>
    <property type="match status" value="1"/>
</dbReference>
<proteinExistence type="inferred from homology"/>
<evidence type="ECO:0000256" key="1">
    <source>
        <dbReference type="ARBA" id="ARBA00004781"/>
    </source>
</evidence>
<evidence type="ECO:0000259" key="7">
    <source>
        <dbReference type="Pfam" id="PF04321"/>
    </source>
</evidence>
<protein>
    <recommendedName>
        <fullName evidence="4 6">dTDP-4-dehydrorhamnose reductase</fullName>
        <ecNumber evidence="3 6">1.1.1.133</ecNumber>
    </recommendedName>
</protein>